<evidence type="ECO:0000313" key="3">
    <source>
        <dbReference type="Proteomes" id="UP000324222"/>
    </source>
</evidence>
<reference evidence="2 3" key="1">
    <citation type="submission" date="2019-05" db="EMBL/GenBank/DDBJ databases">
        <title>Another draft genome of Portunus trituberculatus and its Hox gene families provides insights of decapod evolution.</title>
        <authorList>
            <person name="Jeong J.-H."/>
            <person name="Song I."/>
            <person name="Kim S."/>
            <person name="Choi T."/>
            <person name="Kim D."/>
            <person name="Ryu S."/>
            <person name="Kim W."/>
        </authorList>
    </citation>
    <scope>NUCLEOTIDE SEQUENCE [LARGE SCALE GENOMIC DNA]</scope>
    <source>
        <tissue evidence="2">Muscle</tissue>
    </source>
</reference>
<keyword evidence="1" id="KW-0812">Transmembrane</keyword>
<sequence>MKIQNLVRVQVLVSHSPPLLGSQESHKEKSFKDFFIDDDWSFDELPLPPHSSPLPHYPSPAFTSEPDANHILVNSAACLMQPDPNDIHVACHPYMFLGSCLSSCCLCLAFVYPSILAMHIPLEEW</sequence>
<dbReference type="AlphaFoldDB" id="A0A5B7DIC5"/>
<name>A0A5B7DIC5_PORTR</name>
<dbReference type="Proteomes" id="UP000324222">
    <property type="component" value="Unassembled WGS sequence"/>
</dbReference>
<keyword evidence="3" id="KW-1185">Reference proteome</keyword>
<protein>
    <submittedName>
        <fullName evidence="2">Uncharacterized protein</fullName>
    </submittedName>
</protein>
<dbReference type="EMBL" id="VSRR010000916">
    <property type="protein sequence ID" value="MPC20843.1"/>
    <property type="molecule type" value="Genomic_DNA"/>
</dbReference>
<proteinExistence type="predicted"/>
<evidence type="ECO:0000313" key="2">
    <source>
        <dbReference type="EMBL" id="MPC20843.1"/>
    </source>
</evidence>
<keyword evidence="1" id="KW-1133">Transmembrane helix</keyword>
<comment type="caution">
    <text evidence="2">The sequence shown here is derived from an EMBL/GenBank/DDBJ whole genome shotgun (WGS) entry which is preliminary data.</text>
</comment>
<keyword evidence="1" id="KW-0472">Membrane</keyword>
<feature type="transmembrane region" description="Helical" evidence="1">
    <location>
        <begin position="94"/>
        <end position="115"/>
    </location>
</feature>
<accession>A0A5B7DIC5</accession>
<evidence type="ECO:0000256" key="1">
    <source>
        <dbReference type="SAM" id="Phobius"/>
    </source>
</evidence>
<organism evidence="2 3">
    <name type="scientific">Portunus trituberculatus</name>
    <name type="common">Swimming crab</name>
    <name type="synonym">Neptunus trituberculatus</name>
    <dbReference type="NCBI Taxonomy" id="210409"/>
    <lineage>
        <taxon>Eukaryota</taxon>
        <taxon>Metazoa</taxon>
        <taxon>Ecdysozoa</taxon>
        <taxon>Arthropoda</taxon>
        <taxon>Crustacea</taxon>
        <taxon>Multicrustacea</taxon>
        <taxon>Malacostraca</taxon>
        <taxon>Eumalacostraca</taxon>
        <taxon>Eucarida</taxon>
        <taxon>Decapoda</taxon>
        <taxon>Pleocyemata</taxon>
        <taxon>Brachyura</taxon>
        <taxon>Eubrachyura</taxon>
        <taxon>Portunoidea</taxon>
        <taxon>Portunidae</taxon>
        <taxon>Portuninae</taxon>
        <taxon>Portunus</taxon>
    </lineage>
</organism>
<gene>
    <name evidence="2" type="ORF">E2C01_013805</name>
</gene>